<gene>
    <name evidence="7" type="ORF">IW245_006581</name>
</gene>
<keyword evidence="3 6" id="KW-0812">Transmembrane</keyword>
<comment type="caution">
    <text evidence="7">The sequence shown here is derived from an EMBL/GenBank/DDBJ whole genome shotgun (WGS) entry which is preliminary data.</text>
</comment>
<dbReference type="GO" id="GO:0033573">
    <property type="term" value="C:high-affinity iron permease complex"/>
    <property type="evidence" value="ECO:0007669"/>
    <property type="project" value="InterPro"/>
</dbReference>
<evidence type="ECO:0000256" key="1">
    <source>
        <dbReference type="ARBA" id="ARBA00004141"/>
    </source>
</evidence>
<dbReference type="AlphaFoldDB" id="A0A8J7KZ76"/>
<organism evidence="7 8">
    <name type="scientific">Longispora fulva</name>
    <dbReference type="NCBI Taxonomy" id="619741"/>
    <lineage>
        <taxon>Bacteria</taxon>
        <taxon>Bacillati</taxon>
        <taxon>Actinomycetota</taxon>
        <taxon>Actinomycetes</taxon>
        <taxon>Micromonosporales</taxon>
        <taxon>Micromonosporaceae</taxon>
        <taxon>Longispora</taxon>
    </lineage>
</organism>
<reference evidence="7" key="1">
    <citation type="submission" date="2020-11" db="EMBL/GenBank/DDBJ databases">
        <title>Sequencing the genomes of 1000 actinobacteria strains.</title>
        <authorList>
            <person name="Klenk H.-P."/>
        </authorList>
    </citation>
    <scope>NUCLEOTIDE SEQUENCE</scope>
    <source>
        <strain evidence="7">DSM 45356</strain>
    </source>
</reference>
<dbReference type="RefSeq" id="WP_307788929.1">
    <property type="nucleotide sequence ID" value="NZ_BONS01000006.1"/>
</dbReference>
<evidence type="ECO:0000313" key="7">
    <source>
        <dbReference type="EMBL" id="MBG6140387.1"/>
    </source>
</evidence>
<proteinExistence type="inferred from homology"/>
<evidence type="ECO:0000256" key="4">
    <source>
        <dbReference type="ARBA" id="ARBA00022989"/>
    </source>
</evidence>
<feature type="transmembrane region" description="Helical" evidence="6">
    <location>
        <begin position="247"/>
        <end position="266"/>
    </location>
</feature>
<evidence type="ECO:0000256" key="3">
    <source>
        <dbReference type="ARBA" id="ARBA00022692"/>
    </source>
</evidence>
<sequence length="286" mass="30827">MNAILPNYLIGLREGLECTLVVSILIAYLVKANRRDQLLPVWVGVGVALALSVGAGVLLTWTVAAMGEYQPHFEGVTSYIAVGFVTWMIFWMRRTARSIKGELTGKLDDALQMGQFAVVAMAFMAIIREGLETSLIYISAAQSTGGDAGAMPLLGLCGGGVTSVLLGIGLYRAALRINLAKFFKWTGVLLVLVAAGIFKYGTAELQTAHVIGWHDVLAYDITGWYDESSWYASLLAGLFNFTAKPTVPQLVAYLAYLIPVLTYFLWPQAAPKPAAKPVTTNEGATL</sequence>
<dbReference type="GO" id="GO:0015093">
    <property type="term" value="F:ferrous iron transmembrane transporter activity"/>
    <property type="evidence" value="ECO:0007669"/>
    <property type="project" value="TreeGrafter"/>
</dbReference>
<comment type="similarity">
    <text evidence="2">Belongs to the oxidase-dependent Fe transporter (OFeT) (TC 9.A.10.1) family.</text>
</comment>
<protein>
    <submittedName>
        <fullName evidence="7">High-affinity iron transporter</fullName>
    </submittedName>
</protein>
<feature type="transmembrane region" description="Helical" evidence="6">
    <location>
        <begin position="151"/>
        <end position="170"/>
    </location>
</feature>
<dbReference type="Proteomes" id="UP000622552">
    <property type="component" value="Unassembled WGS sequence"/>
</dbReference>
<feature type="transmembrane region" description="Helical" evidence="6">
    <location>
        <begin position="12"/>
        <end position="30"/>
    </location>
</feature>
<feature type="transmembrane region" description="Helical" evidence="6">
    <location>
        <begin position="113"/>
        <end position="131"/>
    </location>
</feature>
<feature type="transmembrane region" description="Helical" evidence="6">
    <location>
        <begin position="42"/>
        <end position="64"/>
    </location>
</feature>
<accession>A0A8J7KZ76</accession>
<evidence type="ECO:0000256" key="6">
    <source>
        <dbReference type="SAM" id="Phobius"/>
    </source>
</evidence>
<keyword evidence="8" id="KW-1185">Reference proteome</keyword>
<name>A0A8J7KZ76_9ACTN</name>
<evidence type="ECO:0000256" key="5">
    <source>
        <dbReference type="ARBA" id="ARBA00023136"/>
    </source>
</evidence>
<feature type="transmembrane region" description="Helical" evidence="6">
    <location>
        <begin position="182"/>
        <end position="200"/>
    </location>
</feature>
<dbReference type="InterPro" id="IPR004923">
    <property type="entry name" value="FTR1/Fip1/EfeU"/>
</dbReference>
<feature type="transmembrane region" description="Helical" evidence="6">
    <location>
        <begin position="76"/>
        <end position="92"/>
    </location>
</feature>
<keyword evidence="5 6" id="KW-0472">Membrane</keyword>
<evidence type="ECO:0000313" key="8">
    <source>
        <dbReference type="Proteomes" id="UP000622552"/>
    </source>
</evidence>
<dbReference type="NCBIfam" id="NF041756">
    <property type="entry name" value="EfeU"/>
    <property type="match status" value="1"/>
</dbReference>
<comment type="subcellular location">
    <subcellularLocation>
        <location evidence="1">Membrane</location>
        <topology evidence="1">Multi-pass membrane protein</topology>
    </subcellularLocation>
</comment>
<keyword evidence="4 6" id="KW-1133">Transmembrane helix</keyword>
<dbReference type="Pfam" id="PF03239">
    <property type="entry name" value="FTR1"/>
    <property type="match status" value="1"/>
</dbReference>
<dbReference type="PANTHER" id="PTHR31632">
    <property type="entry name" value="IRON TRANSPORTER FTH1"/>
    <property type="match status" value="1"/>
</dbReference>
<dbReference type="PANTHER" id="PTHR31632:SF2">
    <property type="entry name" value="PLASMA MEMBRANE IRON PERMEASE"/>
    <property type="match status" value="1"/>
</dbReference>
<evidence type="ECO:0000256" key="2">
    <source>
        <dbReference type="ARBA" id="ARBA00008333"/>
    </source>
</evidence>
<dbReference type="EMBL" id="JADOUF010000001">
    <property type="protein sequence ID" value="MBG6140387.1"/>
    <property type="molecule type" value="Genomic_DNA"/>
</dbReference>